<evidence type="ECO:0000313" key="2">
    <source>
        <dbReference type="Proteomes" id="UP000664382"/>
    </source>
</evidence>
<keyword evidence="2" id="KW-1185">Reference proteome</keyword>
<dbReference type="CDD" id="cd21112">
    <property type="entry name" value="alphaLP-like"/>
    <property type="match status" value="1"/>
</dbReference>
<proteinExistence type="predicted"/>
<reference evidence="1" key="1">
    <citation type="submission" date="2021-03" db="EMBL/GenBank/DDBJ databases">
        <title>Leucobacter chromiisoli sp. nov., isolated from chromium-containing soil of chemical plant.</title>
        <authorList>
            <person name="Xu Z."/>
        </authorList>
    </citation>
    <scope>NUCLEOTIDE SEQUENCE</scope>
    <source>
        <strain evidence="1">S27</strain>
    </source>
</reference>
<dbReference type="SUPFAM" id="SSF50494">
    <property type="entry name" value="Trypsin-like serine proteases"/>
    <property type="match status" value="1"/>
</dbReference>
<comment type="caution">
    <text evidence="1">The sequence shown here is derived from an EMBL/GenBank/DDBJ whole genome shotgun (WGS) entry which is preliminary data.</text>
</comment>
<dbReference type="EMBL" id="JAGDYM010000003">
    <property type="protein sequence ID" value="MBO1900657.1"/>
    <property type="molecule type" value="Genomic_DNA"/>
</dbReference>
<dbReference type="InterPro" id="IPR043504">
    <property type="entry name" value="Peptidase_S1_PA_chymotrypsin"/>
</dbReference>
<name>A0A939S982_9MICO</name>
<sequence>MITLPYAGGPAYSEEPKPWQGTSFTIGNTVPKLSKLTVKGIGKLHIPKLEELEESDRSDIVALAGKAGLSSEEYVPIAKRHEAFSSVIDYIWDEFPEKYVTSAWPDKQSPPTVTLTGSPNDEIISKLQQLPFDVEVRFGARLSFEELESLSGKAVEAVVKTAGTAVEANSIIGDDAQSIIVTYAAKDASEDNGAERLMLEERALGRNLDVLSMDELPTTISFVSDPYTIERVQPEVDVWGGQILTKLVNGGVHCTTGFSAVRNGVRGIVTANHCRPNTIYYRGLSGVISFVARGETDSNGQYDLKFYRTNSGHTTSARFRADSGDDIRTVVGTSNPAVDDPVCNYGRATKKKDCSWVQVINRCFVYDGERTYCGIAVTFDYITKGGNSGGPWFRNNTAKGIHAGRVKYGIFPERSMFTRIGAVSSRLDSTVLKG</sequence>
<dbReference type="AlphaFoldDB" id="A0A939S982"/>
<gene>
    <name evidence="1" type="ORF">J4H92_01685</name>
</gene>
<dbReference type="InterPro" id="IPR009003">
    <property type="entry name" value="Peptidase_S1_PA"/>
</dbReference>
<organism evidence="1 2">
    <name type="scientific">Leucobacter weissii</name>
    <dbReference type="NCBI Taxonomy" id="1983706"/>
    <lineage>
        <taxon>Bacteria</taxon>
        <taxon>Bacillati</taxon>
        <taxon>Actinomycetota</taxon>
        <taxon>Actinomycetes</taxon>
        <taxon>Micrococcales</taxon>
        <taxon>Microbacteriaceae</taxon>
        <taxon>Leucobacter</taxon>
    </lineage>
</organism>
<evidence type="ECO:0008006" key="3">
    <source>
        <dbReference type="Google" id="ProtNLM"/>
    </source>
</evidence>
<protein>
    <recommendedName>
        <fullName evidence="3">Peptidase S1 domain-containing protein</fullName>
    </recommendedName>
</protein>
<dbReference type="Proteomes" id="UP000664382">
    <property type="component" value="Unassembled WGS sequence"/>
</dbReference>
<evidence type="ECO:0000313" key="1">
    <source>
        <dbReference type="EMBL" id="MBO1900657.1"/>
    </source>
</evidence>
<dbReference type="RefSeq" id="WP_208095294.1">
    <property type="nucleotide sequence ID" value="NZ_JAGDYM010000003.1"/>
</dbReference>
<dbReference type="Gene3D" id="2.40.10.10">
    <property type="entry name" value="Trypsin-like serine proteases"/>
    <property type="match status" value="2"/>
</dbReference>
<accession>A0A939S982</accession>